<evidence type="ECO:0000256" key="3">
    <source>
        <dbReference type="SAM" id="SignalP"/>
    </source>
</evidence>
<dbReference type="RefSeq" id="WP_014625160.1">
    <property type="nucleotide sequence ID" value="NC_017583.1"/>
</dbReference>
<dbReference type="AlphaFoldDB" id="G0GAT4"/>
<keyword evidence="5" id="KW-1185">Reference proteome</keyword>
<gene>
    <name evidence="4" type="ordered locus">Spith_1569</name>
</gene>
<dbReference type="PANTHER" id="PTHR43649:SF16">
    <property type="entry name" value="SUGAR-BINDING LIPOPROTEIN"/>
    <property type="match status" value="1"/>
</dbReference>
<name>G0GAT4_WINT7</name>
<sequence length="466" mass="51573">MKRFVSLMALLLLLVGTLSAGGAGEKQSAQKEMVVLKLGIWPEETMTGDIELHEEYVKRFQQKYPNVKVVPQHYKYSVDTFVPLAESGQLPTIFETWFTEPQKLIAGGFVKDVTDELVQLGWVDKMNPSVRQLLSDENGRVYGVPRDAYALGLMLNVALFREAGLVDANGLPKYPKTWQELAETAKIIKEKTGQAGMVILAKDNAGGWHFTNIAWSFGARFEVQKDGKWIAQIDTPEVKAALQFVRDLKWKYDVLTPDPTSEDWGTGFRGIGTGTAAMYLAAQDAVNQPTMTYGLPVEDLALVPVPAGPGGQYSLMGGTPYMFAANATKDEVLAALGYLEIMGKAPVLTDDVIEGLKADAANRKANGVPVIPTFPAWTDPEYLKVQDEILAEYRNVDMRLYQDYYDVIKKPGVLRPEEPMLAQDLYAELTKLLQAVLTDKDADIDALLARAQKNFQSLLDAQVNNK</sequence>
<dbReference type="KEGG" id="stq:Spith_1569"/>
<feature type="signal peptide" evidence="3">
    <location>
        <begin position="1"/>
        <end position="20"/>
    </location>
</feature>
<evidence type="ECO:0000313" key="5">
    <source>
        <dbReference type="Proteomes" id="UP000007254"/>
    </source>
</evidence>
<dbReference type="Gene3D" id="3.40.190.10">
    <property type="entry name" value="Periplasmic binding protein-like II"/>
    <property type="match status" value="1"/>
</dbReference>
<keyword evidence="3" id="KW-0732">Signal</keyword>
<dbReference type="Pfam" id="PF01547">
    <property type="entry name" value="SBP_bac_1"/>
    <property type="match status" value="1"/>
</dbReference>
<reference evidence="4 5" key="1">
    <citation type="submission" date="2011-06" db="EMBL/GenBank/DDBJ databases">
        <title>The complete genome of Spirochaeta thermophila DSM 6578.</title>
        <authorList>
            <consortium name="US DOE Joint Genome Institute (JGI-PGF)"/>
            <person name="Lucas S."/>
            <person name="Lapidus A."/>
            <person name="Bruce D."/>
            <person name="Goodwin L."/>
            <person name="Pitluck S."/>
            <person name="Peters L."/>
            <person name="Kyrpides N."/>
            <person name="Mavromatis K."/>
            <person name="Ivanova N."/>
            <person name="Mikailova N."/>
            <person name="Pagani I."/>
            <person name="Chertkov O."/>
            <person name="Detter J.C."/>
            <person name="Tapia R."/>
            <person name="Han C."/>
            <person name="Land M."/>
            <person name="Hauser L."/>
            <person name="Markowitz V."/>
            <person name="Cheng J.-F."/>
            <person name="Hugenholtz P."/>
            <person name="Woyke T."/>
            <person name="Wu D."/>
            <person name="Spring S."/>
            <person name="Merkhoffer B."/>
            <person name="Schneider S."/>
            <person name="Klenk H.-P."/>
            <person name="Eisen J.A."/>
        </authorList>
    </citation>
    <scope>NUCLEOTIDE SEQUENCE [LARGE SCALE GENOMIC DNA]</scope>
    <source>
        <strain evidence="5">ATCC 700085 / DSM 6578 / Z-1203</strain>
    </source>
</reference>
<dbReference type="PANTHER" id="PTHR43649">
    <property type="entry name" value="ARABINOSE-BINDING PROTEIN-RELATED"/>
    <property type="match status" value="1"/>
</dbReference>
<protein>
    <submittedName>
        <fullName evidence="4">Extracellular solute-binding protein family 1</fullName>
    </submittedName>
</protein>
<comment type="subcellular location">
    <subcellularLocation>
        <location evidence="1">Periplasm</location>
    </subcellularLocation>
</comment>
<dbReference type="EMBL" id="CP002903">
    <property type="protein sequence ID" value="AEJ61830.1"/>
    <property type="molecule type" value="Genomic_DNA"/>
</dbReference>
<dbReference type="InterPro" id="IPR006059">
    <property type="entry name" value="SBP"/>
</dbReference>
<organism evidence="4 5">
    <name type="scientific">Winmispira thermophila (strain ATCC 700085 / DSM 6578 / Z-1203)</name>
    <name type="common">Spirochaeta thermophila</name>
    <dbReference type="NCBI Taxonomy" id="869211"/>
    <lineage>
        <taxon>Bacteria</taxon>
        <taxon>Pseudomonadati</taxon>
        <taxon>Spirochaetota</taxon>
        <taxon>Spirochaetia</taxon>
        <taxon>Winmispirales</taxon>
        <taxon>Winmispiraceae</taxon>
        <taxon>Winmispira</taxon>
    </lineage>
</organism>
<dbReference type="SUPFAM" id="SSF53850">
    <property type="entry name" value="Periplasmic binding protein-like II"/>
    <property type="match status" value="1"/>
</dbReference>
<accession>G0GAT4</accession>
<evidence type="ECO:0000256" key="1">
    <source>
        <dbReference type="ARBA" id="ARBA00004418"/>
    </source>
</evidence>
<evidence type="ECO:0000313" key="4">
    <source>
        <dbReference type="EMBL" id="AEJ61830.1"/>
    </source>
</evidence>
<dbReference type="InterPro" id="IPR050490">
    <property type="entry name" value="Bact_solute-bd_prot1"/>
</dbReference>
<comment type="similarity">
    <text evidence="2">Belongs to the bacterial solute-binding protein 1 family.</text>
</comment>
<dbReference type="OrthoDB" id="9798191at2"/>
<dbReference type="HOGENOM" id="CLU_031285_8_0_12"/>
<evidence type="ECO:0000256" key="2">
    <source>
        <dbReference type="ARBA" id="ARBA00008520"/>
    </source>
</evidence>
<feature type="chain" id="PRO_5003400390" evidence="3">
    <location>
        <begin position="21"/>
        <end position="466"/>
    </location>
</feature>
<dbReference type="STRING" id="869211.Spith_1569"/>
<dbReference type="GO" id="GO:0042597">
    <property type="term" value="C:periplasmic space"/>
    <property type="evidence" value="ECO:0007669"/>
    <property type="project" value="UniProtKB-SubCell"/>
</dbReference>
<proteinExistence type="inferred from homology"/>
<dbReference type="Proteomes" id="UP000007254">
    <property type="component" value="Chromosome"/>
</dbReference>